<dbReference type="Proteomes" id="UP000245461">
    <property type="component" value="Unassembled WGS sequence"/>
</dbReference>
<dbReference type="OrthoDB" id="8478544at2"/>
<keyword evidence="1" id="KW-0472">Membrane</keyword>
<evidence type="ECO:0000313" key="2">
    <source>
        <dbReference type="EMBL" id="PWR22689.1"/>
    </source>
</evidence>
<keyword evidence="1" id="KW-1133">Transmembrane helix</keyword>
<name>A0A317E6S0_9PROT</name>
<sequence>MPLSVTLPSRPLRVRPPGLGLRNIVTSLFRALLISGLFLFAIHMLGADLVGDARVLDRAVPAREGRLVDGSCRNKAVLISCSARLSARAPDGTSLTREASFVFIAWPRDSYPLTVVADSAQPSYLTTDLALDRFGNRAVTLAVALSGLLLLLSRALVRSLTTWSNARRLKSALDGRRLIATPLELQKRGSRQWRIVSGGLATGLRRSIWTVPAGSQPLYLDRGRDLILGVSAGGPEVMPVDAEGRWLGLTGAERDALLASLPPQLRR</sequence>
<protein>
    <submittedName>
        <fullName evidence="2">Uncharacterized protein</fullName>
    </submittedName>
</protein>
<proteinExistence type="predicted"/>
<evidence type="ECO:0000313" key="3">
    <source>
        <dbReference type="Proteomes" id="UP000245461"/>
    </source>
</evidence>
<feature type="transmembrane region" description="Helical" evidence="1">
    <location>
        <begin position="138"/>
        <end position="157"/>
    </location>
</feature>
<keyword evidence="3" id="KW-1185">Reference proteome</keyword>
<dbReference type="RefSeq" id="WP_109906248.1">
    <property type="nucleotide sequence ID" value="NZ_QGLE01000006.1"/>
</dbReference>
<evidence type="ECO:0000256" key="1">
    <source>
        <dbReference type="SAM" id="Phobius"/>
    </source>
</evidence>
<reference evidence="2 3" key="1">
    <citation type="submission" date="2018-05" db="EMBL/GenBank/DDBJ databases">
        <title>Zavarzinia sp. HR-AS.</title>
        <authorList>
            <person name="Lee Y."/>
            <person name="Jeon C.O."/>
        </authorList>
    </citation>
    <scope>NUCLEOTIDE SEQUENCE [LARGE SCALE GENOMIC DNA]</scope>
    <source>
        <strain evidence="2 3">HR-AS</strain>
    </source>
</reference>
<keyword evidence="1" id="KW-0812">Transmembrane</keyword>
<feature type="transmembrane region" description="Helical" evidence="1">
    <location>
        <begin position="21"/>
        <end position="42"/>
    </location>
</feature>
<gene>
    <name evidence="2" type="ORF">DKG74_12555</name>
</gene>
<accession>A0A317E6S0</accession>
<organism evidence="2 3">
    <name type="scientific">Zavarzinia aquatilis</name>
    <dbReference type="NCBI Taxonomy" id="2211142"/>
    <lineage>
        <taxon>Bacteria</taxon>
        <taxon>Pseudomonadati</taxon>
        <taxon>Pseudomonadota</taxon>
        <taxon>Alphaproteobacteria</taxon>
        <taxon>Rhodospirillales</taxon>
        <taxon>Zavarziniaceae</taxon>
        <taxon>Zavarzinia</taxon>
    </lineage>
</organism>
<comment type="caution">
    <text evidence="2">The sequence shown here is derived from an EMBL/GenBank/DDBJ whole genome shotgun (WGS) entry which is preliminary data.</text>
</comment>
<dbReference type="AlphaFoldDB" id="A0A317E6S0"/>
<dbReference type="EMBL" id="QGLE01000006">
    <property type="protein sequence ID" value="PWR22689.1"/>
    <property type="molecule type" value="Genomic_DNA"/>
</dbReference>